<dbReference type="EMBL" id="JAVDRD010000005">
    <property type="protein sequence ID" value="MDR6511519.1"/>
    <property type="molecule type" value="Genomic_DNA"/>
</dbReference>
<protein>
    <recommendedName>
        <fullName evidence="3">DUF968 domain-containing protein</fullName>
    </recommendedName>
</protein>
<proteinExistence type="predicted"/>
<evidence type="ECO:0008006" key="3">
    <source>
        <dbReference type="Google" id="ProtNLM"/>
    </source>
</evidence>
<comment type="caution">
    <text evidence="1">The sequence shown here is derived from an EMBL/GenBank/DDBJ whole genome shotgun (WGS) entry which is preliminary data.</text>
</comment>
<evidence type="ECO:0000313" key="1">
    <source>
        <dbReference type="EMBL" id="MDR6511519.1"/>
    </source>
</evidence>
<evidence type="ECO:0000313" key="2">
    <source>
        <dbReference type="Proteomes" id="UP001184150"/>
    </source>
</evidence>
<gene>
    <name evidence="1" type="ORF">J2792_002391</name>
</gene>
<organism evidence="1 2">
    <name type="scientific">Novosphingobium capsulatum</name>
    <dbReference type="NCBI Taxonomy" id="13688"/>
    <lineage>
        <taxon>Bacteria</taxon>
        <taxon>Pseudomonadati</taxon>
        <taxon>Pseudomonadota</taxon>
        <taxon>Alphaproteobacteria</taxon>
        <taxon>Sphingomonadales</taxon>
        <taxon>Sphingomonadaceae</taxon>
        <taxon>Novosphingobium</taxon>
    </lineage>
</organism>
<accession>A0ABU1MMS6</accession>
<keyword evidence="2" id="KW-1185">Reference proteome</keyword>
<dbReference type="Gene3D" id="3.30.50.20">
    <property type="entry name" value="prophage-derive protein ybcO"/>
    <property type="match status" value="1"/>
</dbReference>
<dbReference type="Pfam" id="PF06147">
    <property type="entry name" value="DUF968"/>
    <property type="match status" value="1"/>
</dbReference>
<sequence length="73" mass="8390">MPIECAHIRRANNSGMGFKPSDAFCVALCREHHAESHRGEATFERKHGLDLMKLAQEFYRASPHRHKLENPYG</sequence>
<reference evidence="1 2" key="1">
    <citation type="submission" date="2023-07" db="EMBL/GenBank/DDBJ databases">
        <title>Sorghum-associated microbial communities from plants grown in Nebraska, USA.</title>
        <authorList>
            <person name="Schachtman D."/>
        </authorList>
    </citation>
    <scope>NUCLEOTIDE SEQUENCE [LARGE SCALE GENOMIC DNA]</scope>
    <source>
        <strain evidence="1 2">DS1027</strain>
    </source>
</reference>
<name>A0ABU1MMS6_9SPHN</name>
<dbReference type="Proteomes" id="UP001184150">
    <property type="component" value="Unassembled WGS sequence"/>
</dbReference>
<dbReference type="RefSeq" id="WP_309805389.1">
    <property type="nucleotide sequence ID" value="NZ_JAVDRD010000005.1"/>
</dbReference>
<dbReference type="InterPro" id="IPR010373">
    <property type="entry name" value="DUF968"/>
</dbReference>